<dbReference type="InterPro" id="IPR011043">
    <property type="entry name" value="Gal_Oxase/kelch_b-propeller"/>
</dbReference>
<dbReference type="PANTHER" id="PTHR46376:SF2">
    <property type="entry name" value="DISTRACTED, ISOFORM B"/>
    <property type="match status" value="1"/>
</dbReference>
<proteinExistence type="predicted"/>
<dbReference type="SUPFAM" id="SSF49854">
    <property type="entry name" value="Spermadhesin, CUB domain"/>
    <property type="match status" value="1"/>
</dbReference>
<keyword evidence="7" id="KW-1185">Reference proteome</keyword>
<dbReference type="InterPro" id="IPR000859">
    <property type="entry name" value="CUB_dom"/>
</dbReference>
<gene>
    <name evidence="6" type="ORF">NQ317_015870</name>
</gene>
<dbReference type="InterPro" id="IPR006652">
    <property type="entry name" value="Kelch_1"/>
</dbReference>
<dbReference type="SMART" id="SM00042">
    <property type="entry name" value="CUB"/>
    <property type="match status" value="1"/>
</dbReference>
<dbReference type="Gene3D" id="2.60.120.290">
    <property type="entry name" value="Spermadhesin, CUB domain"/>
    <property type="match status" value="1"/>
</dbReference>
<dbReference type="EMBL" id="JAPWTJ010000478">
    <property type="protein sequence ID" value="KAJ8978063.1"/>
    <property type="molecule type" value="Genomic_DNA"/>
</dbReference>
<dbReference type="PANTHER" id="PTHR46376">
    <property type="entry name" value="LEUCINE-ZIPPER-LIKE TRANSCRIPTIONAL REGULATOR 1"/>
    <property type="match status" value="1"/>
</dbReference>
<dbReference type="CDD" id="cd00041">
    <property type="entry name" value="CUB"/>
    <property type="match status" value="1"/>
</dbReference>
<organism evidence="6 7">
    <name type="scientific">Molorchus minor</name>
    <dbReference type="NCBI Taxonomy" id="1323400"/>
    <lineage>
        <taxon>Eukaryota</taxon>
        <taxon>Metazoa</taxon>
        <taxon>Ecdysozoa</taxon>
        <taxon>Arthropoda</taxon>
        <taxon>Hexapoda</taxon>
        <taxon>Insecta</taxon>
        <taxon>Pterygota</taxon>
        <taxon>Neoptera</taxon>
        <taxon>Endopterygota</taxon>
        <taxon>Coleoptera</taxon>
        <taxon>Polyphaga</taxon>
        <taxon>Cucujiformia</taxon>
        <taxon>Chrysomeloidea</taxon>
        <taxon>Cerambycidae</taxon>
        <taxon>Lamiinae</taxon>
        <taxon>Monochamini</taxon>
        <taxon>Molorchus</taxon>
    </lineage>
</organism>
<evidence type="ECO:0000256" key="3">
    <source>
        <dbReference type="ARBA" id="ARBA00023157"/>
    </source>
</evidence>
<evidence type="ECO:0000313" key="6">
    <source>
        <dbReference type="EMBL" id="KAJ8978063.1"/>
    </source>
</evidence>
<dbReference type="Gene3D" id="2.10.25.10">
    <property type="entry name" value="Laminin"/>
    <property type="match status" value="1"/>
</dbReference>
<evidence type="ECO:0000259" key="5">
    <source>
        <dbReference type="PROSITE" id="PS01180"/>
    </source>
</evidence>
<keyword evidence="1" id="KW-0880">Kelch repeat</keyword>
<dbReference type="Pfam" id="PF24981">
    <property type="entry name" value="Beta-prop_ATRN-LZTR1"/>
    <property type="match status" value="1"/>
</dbReference>
<accession>A0ABQ9JIM3</accession>
<dbReference type="InterPro" id="IPR051568">
    <property type="entry name" value="LZTR1/Attractin"/>
</dbReference>
<dbReference type="InterPro" id="IPR015915">
    <property type="entry name" value="Kelch-typ_b-propeller"/>
</dbReference>
<protein>
    <recommendedName>
        <fullName evidence="5">CUB domain-containing protein</fullName>
    </recommendedName>
</protein>
<evidence type="ECO:0000256" key="1">
    <source>
        <dbReference type="ARBA" id="ARBA00022441"/>
    </source>
</evidence>
<dbReference type="SUPFAM" id="SSF50965">
    <property type="entry name" value="Galactose oxidase, central domain"/>
    <property type="match status" value="1"/>
</dbReference>
<comment type="caution">
    <text evidence="6">The sequence shown here is derived from an EMBL/GenBank/DDBJ whole genome shotgun (WGS) entry which is preliminary data.</text>
</comment>
<name>A0ABQ9JIM3_9CUCU</name>
<dbReference type="InterPro" id="IPR056737">
    <property type="entry name" value="Beta-prop_ATRN-MKLN-like"/>
</dbReference>
<sequence>MINYSLTEIVVCFIVVGYAAVDLVPCDRTRRVFQSSWGVITDGPVGFNYTQDSHCEWLIKANGSKQFITLSFRSMGTECSYDYVFVYDGDSFNSPLLGSFSGKTEPQKSDSNIWIYVKFSITDCPNNCSSHGVCYDHQCVCEGDWGVMTALEGCAQKTAVDNEDVDTVTKVSVWNKWHWLSHSEGGLQPRAAHSAVYIEMTDSLYVFGGYNLNVVLGSLEIYNFQTSNWRNENGEVLPDKGLLSLIEPSSIAKLIEHAGRDWEQKWGLNTRTSFLRNLLYTLRAQFSELHPPHLTRHTLTCANDIVYLFGGSTTNGEFSSRLYSIKLNEELNEQWQEIKPRGGKQLDIRVYMGGIVAGVARFSKLSDRMFAFQVDHLHWTEIHYTREHLREKFVPRERAFHTADIFGNYLVIFGGYSHRHNKEEICYDNQMYLYHLGCHTWVNPEILGKTNESRYPKQQGVFAHASGVRNDNTLLLVGGYHGNVNGDLLAYTVPPMIATRKGEVYEPESACIRHRNYGECSGDPECGWCSADEQCYGRTVGANCTTNLQTTRCPGILSASHKLGLEECTWCVQNARCHHKDDNYGVCGLQEDSPSQIPGWWGSKGTEIVKPSQCREFDRRPGLTFVKYHHPVNLSQPDHVAIINATTVDFNGHTHSLSRADFMTGGEMVARLLGFLRLPPNWEEMLNVCISHCSATLTLADDLIVNVTAEQKDCKSVKWPKNLTFEKVPVDFKSKKIINLGSHNSHFQQSKMELQHYKDSDDPFKFFVTMGIWDWALTPRNLAVKKLAIMSAAMDSFFGFFIVGI</sequence>
<comment type="caution">
    <text evidence="4">Lacks conserved residue(s) required for the propagation of feature annotation.</text>
</comment>
<dbReference type="Pfam" id="PF01344">
    <property type="entry name" value="Kelch_1"/>
    <property type="match status" value="1"/>
</dbReference>
<dbReference type="Gene3D" id="2.120.10.80">
    <property type="entry name" value="Kelch-type beta propeller"/>
    <property type="match status" value="1"/>
</dbReference>
<evidence type="ECO:0000313" key="7">
    <source>
        <dbReference type="Proteomes" id="UP001162164"/>
    </source>
</evidence>
<keyword evidence="2" id="KW-0677">Repeat</keyword>
<dbReference type="Pfam" id="PF00431">
    <property type="entry name" value="CUB"/>
    <property type="match status" value="1"/>
</dbReference>
<feature type="domain" description="CUB" evidence="5">
    <location>
        <begin position="26"/>
        <end position="119"/>
    </location>
</feature>
<evidence type="ECO:0000256" key="2">
    <source>
        <dbReference type="ARBA" id="ARBA00022737"/>
    </source>
</evidence>
<dbReference type="PROSITE" id="PS01180">
    <property type="entry name" value="CUB"/>
    <property type="match status" value="1"/>
</dbReference>
<dbReference type="Proteomes" id="UP001162164">
    <property type="component" value="Unassembled WGS sequence"/>
</dbReference>
<dbReference type="InterPro" id="IPR035914">
    <property type="entry name" value="Sperma_CUB_dom_sf"/>
</dbReference>
<evidence type="ECO:0000256" key="4">
    <source>
        <dbReference type="PROSITE-ProRule" id="PRU00059"/>
    </source>
</evidence>
<keyword evidence="3" id="KW-1015">Disulfide bond</keyword>
<reference evidence="6" key="1">
    <citation type="journal article" date="2023" name="Insect Mol. Biol.">
        <title>Genome sequencing provides insights into the evolution of gene families encoding plant cell wall-degrading enzymes in longhorned beetles.</title>
        <authorList>
            <person name="Shin N.R."/>
            <person name="Okamura Y."/>
            <person name="Kirsch R."/>
            <person name="Pauchet Y."/>
        </authorList>
    </citation>
    <scope>NUCLEOTIDE SEQUENCE</scope>
    <source>
        <strain evidence="6">MMC_N1</strain>
    </source>
</reference>